<evidence type="ECO:0000256" key="11">
    <source>
        <dbReference type="PROSITE-ProRule" id="PRU00742"/>
    </source>
</evidence>
<dbReference type="GO" id="GO:0006525">
    <property type="term" value="P:arginine metabolic process"/>
    <property type="evidence" value="ECO:0007669"/>
    <property type="project" value="UniProtKB-KW"/>
</dbReference>
<keyword evidence="5 10" id="KW-0479">Metal-binding</keyword>
<dbReference type="STRING" id="288768.SAMEA3906486_02782"/>
<evidence type="ECO:0000256" key="12">
    <source>
        <dbReference type="RuleBase" id="RU003684"/>
    </source>
</evidence>
<evidence type="ECO:0000313" key="14">
    <source>
        <dbReference type="EMBL" id="SAI69907.1"/>
    </source>
</evidence>
<dbReference type="PANTHER" id="PTHR43782">
    <property type="entry name" value="ARGINASE"/>
    <property type="match status" value="1"/>
</dbReference>
<evidence type="ECO:0000256" key="7">
    <source>
        <dbReference type="ARBA" id="ARBA00023211"/>
    </source>
</evidence>
<feature type="binding site" evidence="10">
    <location>
        <position position="109"/>
    </location>
    <ligand>
        <name>Mn(2+)</name>
        <dbReference type="ChEBI" id="CHEBI:29035"/>
        <label>1</label>
    </ligand>
</feature>
<evidence type="ECO:0000256" key="3">
    <source>
        <dbReference type="ARBA" id="ARBA00018123"/>
    </source>
</evidence>
<evidence type="ECO:0000256" key="2">
    <source>
        <dbReference type="ARBA" id="ARBA00012168"/>
    </source>
</evidence>
<dbReference type="PROSITE" id="PS51409">
    <property type="entry name" value="ARGINASE_2"/>
    <property type="match status" value="1"/>
</dbReference>
<keyword evidence="7 10" id="KW-0464">Manganese</keyword>
<comment type="catalytic activity">
    <reaction evidence="8 13">
        <text>L-arginine + H2O = urea + L-ornithine</text>
        <dbReference type="Rhea" id="RHEA:20569"/>
        <dbReference type="ChEBI" id="CHEBI:15377"/>
        <dbReference type="ChEBI" id="CHEBI:16199"/>
        <dbReference type="ChEBI" id="CHEBI:32682"/>
        <dbReference type="ChEBI" id="CHEBI:46911"/>
        <dbReference type="EC" id="3.5.3.1"/>
    </reaction>
</comment>
<evidence type="ECO:0000256" key="5">
    <source>
        <dbReference type="ARBA" id="ARBA00022723"/>
    </source>
</evidence>
<evidence type="ECO:0000256" key="8">
    <source>
        <dbReference type="ARBA" id="ARBA00047391"/>
    </source>
</evidence>
<feature type="binding site" evidence="10">
    <location>
        <position position="140"/>
    </location>
    <ligand>
        <name>Mn(2+)</name>
        <dbReference type="ChEBI" id="CHEBI:29035"/>
        <label>1</label>
    </ligand>
</feature>
<proteinExistence type="inferred from homology"/>
<comment type="similarity">
    <text evidence="11 12">Belongs to the arginase family.</text>
</comment>
<dbReference type="InterPro" id="IPR023696">
    <property type="entry name" value="Ureohydrolase_dom_sf"/>
</dbReference>
<evidence type="ECO:0000256" key="13">
    <source>
        <dbReference type="RuleBase" id="RU361159"/>
    </source>
</evidence>
<dbReference type="Gene3D" id="3.40.800.10">
    <property type="entry name" value="Ureohydrolase domain"/>
    <property type="match status" value="1"/>
</dbReference>
<organism evidence="14 15">
    <name type="scientific">Bordetella ansorpii</name>
    <dbReference type="NCBI Taxonomy" id="288768"/>
    <lineage>
        <taxon>Bacteria</taxon>
        <taxon>Pseudomonadati</taxon>
        <taxon>Pseudomonadota</taxon>
        <taxon>Betaproteobacteria</taxon>
        <taxon>Burkholderiales</taxon>
        <taxon>Alcaligenaceae</taxon>
        <taxon>Bordetella</taxon>
    </lineage>
</organism>
<comment type="pathway">
    <text evidence="1">Nitrogen metabolism; urea cycle; L-ornithine and urea from L-arginine: step 1/1.</text>
</comment>
<feature type="binding site" evidence="10">
    <location>
        <position position="241"/>
    </location>
    <ligand>
        <name>Mn(2+)</name>
        <dbReference type="ChEBI" id="CHEBI:29035"/>
        <label>1</label>
    </ligand>
</feature>
<dbReference type="GO" id="GO:0030145">
    <property type="term" value="F:manganese ion binding"/>
    <property type="evidence" value="ECO:0007669"/>
    <property type="project" value="TreeGrafter"/>
</dbReference>
<dbReference type="PANTHER" id="PTHR43782:SF3">
    <property type="entry name" value="ARGINASE"/>
    <property type="match status" value="1"/>
</dbReference>
<feature type="binding site" evidence="10">
    <location>
        <position position="138"/>
    </location>
    <ligand>
        <name>Mn(2+)</name>
        <dbReference type="ChEBI" id="CHEBI:29035"/>
        <label>1</label>
    </ligand>
</feature>
<evidence type="ECO:0000313" key="15">
    <source>
        <dbReference type="Proteomes" id="UP000076848"/>
    </source>
</evidence>
<evidence type="ECO:0000256" key="1">
    <source>
        <dbReference type="ARBA" id="ARBA00005098"/>
    </source>
</evidence>
<feature type="binding site" evidence="10">
    <location>
        <position position="136"/>
    </location>
    <ligand>
        <name>Mn(2+)</name>
        <dbReference type="ChEBI" id="CHEBI:29035"/>
        <label>1</label>
    </ligand>
</feature>
<name>A0A157SHJ6_9BORD</name>
<dbReference type="GO" id="GO:0000050">
    <property type="term" value="P:urea cycle"/>
    <property type="evidence" value="ECO:0007669"/>
    <property type="project" value="UniProtKB-UniPathway"/>
</dbReference>
<evidence type="ECO:0000256" key="10">
    <source>
        <dbReference type="PIRSR" id="PIRSR036979-1"/>
    </source>
</evidence>
<dbReference type="InterPro" id="IPR006035">
    <property type="entry name" value="Ureohydrolase"/>
</dbReference>
<dbReference type="SUPFAM" id="SSF52768">
    <property type="entry name" value="Arginase/deacetylase"/>
    <property type="match status" value="1"/>
</dbReference>
<dbReference type="Pfam" id="PF00491">
    <property type="entry name" value="Arginase"/>
    <property type="match status" value="1"/>
</dbReference>
<dbReference type="NCBIfam" id="TIGR01229">
    <property type="entry name" value="rocF_arginase"/>
    <property type="match status" value="1"/>
</dbReference>
<accession>A0A157SHJ6</accession>
<comment type="cofactor">
    <cofactor evidence="10 13">
        <name>Mn(2+)</name>
        <dbReference type="ChEBI" id="CHEBI:29035"/>
    </cofactor>
    <text evidence="10 13">Binds 2 manganese ions per subunit.</text>
</comment>
<dbReference type="AlphaFoldDB" id="A0A157SHJ6"/>
<evidence type="ECO:0000256" key="4">
    <source>
        <dbReference type="ARBA" id="ARBA00022503"/>
    </source>
</evidence>
<evidence type="ECO:0000256" key="6">
    <source>
        <dbReference type="ARBA" id="ARBA00022801"/>
    </source>
</evidence>
<sequence>MPFQEAHVNFPTDLTARLIGVPTDIGAGVRGASMGPEALRVAGIAAMLERRGVRAEDIGNLQGPTNPWRPPVGGYRHLDEVVAWNTLVRDAVGQALSDGCLPVMLGGDHSLGIGSVSAVARHCRQTGRKLRVLWLDAHADFNTNLLTPTGNLHGMPVACLCGNGPSALTSLAGRHPAIQPAWVRQIGIRSVDDGERTLVHQAGLEVYDMRYLDEMGMRAVMQAALAGLDVETHLHVSFDVDFLDPEIAPGVGTTVAGGPTYREAQLCMEMIADTGLMRSLDIVELNPALDVRNKTASVAVELVESLFGKSTLVRAPK</sequence>
<dbReference type="EMBL" id="FKIF01000006">
    <property type="protein sequence ID" value="SAI69907.1"/>
    <property type="molecule type" value="Genomic_DNA"/>
</dbReference>
<dbReference type="EC" id="3.5.3.1" evidence="2 9"/>
<reference evidence="14 15" key="1">
    <citation type="submission" date="2016-04" db="EMBL/GenBank/DDBJ databases">
        <authorList>
            <consortium name="Pathogen Informatics"/>
        </authorList>
    </citation>
    <scope>NUCLEOTIDE SEQUENCE [LARGE SCALE GENOMIC DNA]</scope>
    <source>
        <strain evidence="14 15">H050680373</strain>
    </source>
</reference>
<feature type="binding site" evidence="10">
    <location>
        <position position="239"/>
    </location>
    <ligand>
        <name>Mn(2+)</name>
        <dbReference type="ChEBI" id="CHEBI:29035"/>
        <label>1</label>
    </ligand>
</feature>
<protein>
    <recommendedName>
        <fullName evidence="3 9">Arginase</fullName>
        <ecNumber evidence="2 9">3.5.3.1</ecNumber>
    </recommendedName>
</protein>
<gene>
    <name evidence="14" type="primary">rocF</name>
    <name evidence="14" type="ORF">SAMEA3906486_02782</name>
</gene>
<keyword evidence="15" id="KW-1185">Reference proteome</keyword>
<dbReference type="GO" id="GO:0005737">
    <property type="term" value="C:cytoplasm"/>
    <property type="evidence" value="ECO:0007669"/>
    <property type="project" value="TreeGrafter"/>
</dbReference>
<keyword evidence="4 13" id="KW-0056">Arginine metabolism</keyword>
<dbReference type="PROSITE" id="PS01053">
    <property type="entry name" value="ARGINASE_1"/>
    <property type="match status" value="1"/>
</dbReference>
<dbReference type="UniPathway" id="UPA00158">
    <property type="reaction ID" value="UER00270"/>
</dbReference>
<dbReference type="GO" id="GO:0004053">
    <property type="term" value="F:arginase activity"/>
    <property type="evidence" value="ECO:0007669"/>
    <property type="project" value="UniProtKB-UniRule"/>
</dbReference>
<dbReference type="PIRSF" id="PIRSF036979">
    <property type="entry name" value="Arginase"/>
    <property type="match status" value="1"/>
</dbReference>
<dbReference type="CDD" id="cd09989">
    <property type="entry name" value="Arginase"/>
    <property type="match status" value="1"/>
</dbReference>
<dbReference type="FunFam" id="3.40.800.10:FF:000012">
    <property type="entry name" value="Arginase"/>
    <property type="match status" value="1"/>
</dbReference>
<evidence type="ECO:0000256" key="9">
    <source>
        <dbReference type="NCBIfam" id="TIGR01229"/>
    </source>
</evidence>
<dbReference type="Proteomes" id="UP000076848">
    <property type="component" value="Unassembled WGS sequence"/>
</dbReference>
<dbReference type="InterPro" id="IPR014033">
    <property type="entry name" value="Arginase"/>
</dbReference>
<keyword evidence="6 12" id="KW-0378">Hydrolase</keyword>
<dbReference type="InterPro" id="IPR020855">
    <property type="entry name" value="Ureohydrolase_Mn_BS"/>
</dbReference>
<dbReference type="PRINTS" id="PR00116">
    <property type="entry name" value="ARGINASE"/>
</dbReference>
<dbReference type="OrthoDB" id="9789727at2"/>